<name>A0AAW1G0J9_ZOAVI</name>
<protein>
    <submittedName>
        <fullName evidence="2">Uncharacterized protein</fullName>
    </submittedName>
</protein>
<evidence type="ECO:0000313" key="3">
    <source>
        <dbReference type="Proteomes" id="UP001488805"/>
    </source>
</evidence>
<keyword evidence="3" id="KW-1185">Reference proteome</keyword>
<evidence type="ECO:0000313" key="2">
    <source>
        <dbReference type="EMBL" id="KAK9540797.1"/>
    </source>
</evidence>
<proteinExistence type="predicted"/>
<evidence type="ECO:0000256" key="1">
    <source>
        <dbReference type="SAM" id="MobiDB-lite"/>
    </source>
</evidence>
<comment type="caution">
    <text evidence="2">The sequence shown here is derived from an EMBL/GenBank/DDBJ whole genome shotgun (WGS) entry which is preliminary data.</text>
</comment>
<dbReference type="EMBL" id="JBCEZU010000013">
    <property type="protein sequence ID" value="KAK9540797.1"/>
    <property type="molecule type" value="Genomic_DNA"/>
</dbReference>
<accession>A0AAW1G0J9</accession>
<feature type="region of interest" description="Disordered" evidence="1">
    <location>
        <begin position="1"/>
        <end position="20"/>
    </location>
</feature>
<reference evidence="2 3" key="1">
    <citation type="journal article" date="2024" name="Genome Biol. Evol.">
        <title>Chromosome-level genome assembly of the viviparous eelpout Zoarces viviparus.</title>
        <authorList>
            <person name="Fuhrmann N."/>
            <person name="Brasseur M.V."/>
            <person name="Bakowski C.E."/>
            <person name="Podsiadlowski L."/>
            <person name="Prost S."/>
            <person name="Krehenwinkel H."/>
            <person name="Mayer C."/>
        </authorList>
    </citation>
    <scope>NUCLEOTIDE SEQUENCE [LARGE SCALE GENOMIC DNA]</scope>
    <source>
        <strain evidence="2">NO-MEL_2022_Ind0_liver</strain>
    </source>
</reference>
<dbReference type="AlphaFoldDB" id="A0AAW1G0J9"/>
<gene>
    <name evidence="2" type="ORF">VZT92_003223</name>
</gene>
<sequence>MKPAQLWQVECSNPPSSSTEKHTYMRLKVLRRAAEQAVPQHHPPGINKNLKRCLRAGWRAVGADLALGPTADTLLE</sequence>
<organism evidence="2 3">
    <name type="scientific">Zoarces viviparus</name>
    <name type="common">Viviparous eelpout</name>
    <name type="synonym">Blennius viviparus</name>
    <dbReference type="NCBI Taxonomy" id="48416"/>
    <lineage>
        <taxon>Eukaryota</taxon>
        <taxon>Metazoa</taxon>
        <taxon>Chordata</taxon>
        <taxon>Craniata</taxon>
        <taxon>Vertebrata</taxon>
        <taxon>Euteleostomi</taxon>
        <taxon>Actinopterygii</taxon>
        <taxon>Neopterygii</taxon>
        <taxon>Teleostei</taxon>
        <taxon>Neoteleostei</taxon>
        <taxon>Acanthomorphata</taxon>
        <taxon>Eupercaria</taxon>
        <taxon>Perciformes</taxon>
        <taxon>Cottioidei</taxon>
        <taxon>Zoarcales</taxon>
        <taxon>Zoarcidae</taxon>
        <taxon>Zoarcinae</taxon>
        <taxon>Zoarces</taxon>
    </lineage>
</organism>
<dbReference type="Proteomes" id="UP001488805">
    <property type="component" value="Unassembled WGS sequence"/>
</dbReference>